<reference evidence="3 4" key="1">
    <citation type="submission" date="2020-03" db="EMBL/GenBank/DDBJ databases">
        <title>Genomic Encyclopedia of Type Strains, Phase IV (KMG-IV): sequencing the most valuable type-strain genomes for metagenomic binning, comparative biology and taxonomic classification.</title>
        <authorList>
            <person name="Goeker M."/>
        </authorList>
    </citation>
    <scope>NUCLEOTIDE SEQUENCE [LARGE SCALE GENOMIC DNA]</scope>
    <source>
        <strain evidence="3 4">DSM 101599</strain>
    </source>
</reference>
<dbReference type="EMBL" id="JAASQL010000001">
    <property type="protein sequence ID" value="NIJ44858.1"/>
    <property type="molecule type" value="Genomic_DNA"/>
</dbReference>
<dbReference type="SUPFAM" id="SSF51445">
    <property type="entry name" value="(Trans)glycosidases"/>
    <property type="match status" value="1"/>
</dbReference>
<dbReference type="Proteomes" id="UP000745859">
    <property type="component" value="Unassembled WGS sequence"/>
</dbReference>
<keyword evidence="1" id="KW-0732">Signal</keyword>
<dbReference type="RefSeq" id="WP_167185647.1">
    <property type="nucleotide sequence ID" value="NZ_JAASQL010000001.1"/>
</dbReference>
<evidence type="ECO:0000313" key="4">
    <source>
        <dbReference type="Proteomes" id="UP000745859"/>
    </source>
</evidence>
<dbReference type="InterPro" id="IPR017853">
    <property type="entry name" value="GH"/>
</dbReference>
<dbReference type="Gene3D" id="3.20.20.80">
    <property type="entry name" value="Glycosidases"/>
    <property type="match status" value="1"/>
</dbReference>
<keyword evidence="3" id="KW-0378">Hydrolase</keyword>
<dbReference type="InterPro" id="IPR040669">
    <property type="entry name" value="Agarase_CBM"/>
</dbReference>
<evidence type="ECO:0000259" key="2">
    <source>
        <dbReference type="Pfam" id="PF17992"/>
    </source>
</evidence>
<evidence type="ECO:0000313" key="3">
    <source>
        <dbReference type="EMBL" id="NIJ44858.1"/>
    </source>
</evidence>
<feature type="domain" description="Agarase CBM-like" evidence="2">
    <location>
        <begin position="35"/>
        <end position="215"/>
    </location>
</feature>
<dbReference type="EC" id="3.2.1.81" evidence="3"/>
<name>A0ABX0U7Y2_9FLAO</name>
<sequence>MKYTLVLVALVFSFNSFSQDKKSVWDGQKQIELFDFENKKDIKSVKTLTSKIEISNKKGVTKGSKALTLFLKGDEKLSGIDIKPKKVLNSKGLKDFCFVFDATNLTNVSANVDVEVHSSKGGVFRRMACMPANSSETYYFELEGKDVEVENGLRNNPPAWKSKSFMMANKGARSKVDFSQISKIRMSIRSAYEDKIIVIDNIRLVESPERDPNYLIGFVDKFGQNAKVDFPLKISSDNELKKLADIELKYLATSKPMDNRSKFGGWKEGPQLQATGYFRAQKYKGKWALVDPEGYLFFSSGIANVRMANSTTFTGMDYKNEAIRHRDPEDVTPEDSKNIVAIPNEIRKTAYKAYPGRRDMFVELPSYDDPLANHYSYRRESHKGNIQHGETFSFYRANLERRYGEQFEGSYLMKWRDVTLDRMLDWGFTSFGNWAGEEFYGSKRLPYFANTWVIGDFKTIGKGEWHNMGDPFDPEFARRAKYSIDIVADQVKNNPWCVGVFVDNEKSWGSEGSFRSKYILALDALEMDETSLPIKGVYMRFLKDKYKTAKALSKAWKVNIDSWNTLSKGISFHNAKKPNKTMAADMGKMVEIYADKYFQIVHDALKEQLPNHLYLGCRFTSWGMTAEVRKAAKKYVDVFSFNYYREAFGKKFWSFMEEFDMPAMIGEFHYGATSDSGIPYSGLQQASDQSDRARLYKQYMNEVIDNPYFVGAHWFQYFDSSITGRAHDGENCNIGFVTITDRPYLEMVKAAKEVHKNMYERKYGETKK</sequence>
<accession>A0ABX0U7Y2</accession>
<feature type="signal peptide" evidence="1">
    <location>
        <begin position="1"/>
        <end position="18"/>
    </location>
</feature>
<gene>
    <name evidence="3" type="ORF">FHR24_001297</name>
</gene>
<dbReference type="GO" id="GO:0033916">
    <property type="term" value="F:beta-agarase activity"/>
    <property type="evidence" value="ECO:0007669"/>
    <property type="project" value="UniProtKB-EC"/>
</dbReference>
<protein>
    <submittedName>
        <fullName evidence="3">Agarase</fullName>
        <ecNumber evidence="3">3.2.1.81</ecNumber>
    </submittedName>
</protein>
<evidence type="ECO:0000256" key="1">
    <source>
        <dbReference type="SAM" id="SignalP"/>
    </source>
</evidence>
<proteinExistence type="predicted"/>
<keyword evidence="4" id="KW-1185">Reference proteome</keyword>
<dbReference type="Pfam" id="PF17992">
    <property type="entry name" value="Agarase_CBM"/>
    <property type="match status" value="1"/>
</dbReference>
<feature type="chain" id="PRO_5046206921" evidence="1">
    <location>
        <begin position="19"/>
        <end position="768"/>
    </location>
</feature>
<comment type="caution">
    <text evidence="3">The sequence shown here is derived from an EMBL/GenBank/DDBJ whole genome shotgun (WGS) entry which is preliminary data.</text>
</comment>
<keyword evidence="3" id="KW-0326">Glycosidase</keyword>
<dbReference type="Gene3D" id="2.60.120.430">
    <property type="entry name" value="Galactose-binding lectin"/>
    <property type="match status" value="1"/>
</dbReference>
<organism evidence="3 4">
    <name type="scientific">Wenyingzhuangia heitensis</name>
    <dbReference type="NCBI Taxonomy" id="1487859"/>
    <lineage>
        <taxon>Bacteria</taxon>
        <taxon>Pseudomonadati</taxon>
        <taxon>Bacteroidota</taxon>
        <taxon>Flavobacteriia</taxon>
        <taxon>Flavobacteriales</taxon>
        <taxon>Flavobacteriaceae</taxon>
        <taxon>Wenyingzhuangia</taxon>
    </lineage>
</organism>